<gene>
    <name evidence="2" type="ORF">SAMN05444374_10779</name>
</gene>
<dbReference type="InterPro" id="IPR001509">
    <property type="entry name" value="Epimerase_deHydtase"/>
</dbReference>
<evidence type="ECO:0000313" key="3">
    <source>
        <dbReference type="Proteomes" id="UP000182054"/>
    </source>
</evidence>
<dbReference type="RefSeq" id="WP_068360690.1">
    <property type="nucleotide sequence ID" value="NZ_FOJN01000007.1"/>
</dbReference>
<dbReference type="SUPFAM" id="SSF51735">
    <property type="entry name" value="NAD(P)-binding Rossmann-fold domains"/>
    <property type="match status" value="1"/>
</dbReference>
<dbReference type="InterPro" id="IPR050177">
    <property type="entry name" value="Lipid_A_modif_metabolic_enz"/>
</dbReference>
<dbReference type="OrthoDB" id="3338687at2"/>
<dbReference type="Proteomes" id="UP000182054">
    <property type="component" value="Unassembled WGS sequence"/>
</dbReference>
<dbReference type="Gene3D" id="3.40.50.720">
    <property type="entry name" value="NAD(P)-binding Rossmann-like Domain"/>
    <property type="match status" value="1"/>
</dbReference>
<dbReference type="GeneID" id="85486006"/>
<reference evidence="2 3" key="1">
    <citation type="submission" date="2016-10" db="EMBL/GenBank/DDBJ databases">
        <authorList>
            <person name="de Groot N.N."/>
        </authorList>
    </citation>
    <scope>NUCLEOTIDE SEQUENCE [LARGE SCALE GENOMIC DNA]</scope>
    <source>
        <strain evidence="2 3">DSM 44908</strain>
    </source>
</reference>
<sequence length="548" mass="59306">MSGLTVAVTGATSDFAAALLPVLLDDPAITTVVGLGRRAPRVHHPKLRSVTADIRSPDLAAIFAGCDVVIHLAFVVEEQRNKAAIHEVNIEGTRNTVECAHRAGVGSMVVASSVSAYGREDLPVPVTEDEFPTADPSRYYFFDKAEVEHFVEWWLRRHPGEMSIALLRPTYVVGSHFANDGIDTLTQSVIAFPDPRRSHYQFLHQDDMADAFHRAVHARLDGPWNLGPRDWLSVADLGAMQGQVVLNVPLRLLRTAVDVAYALRLLPFSGHWISSGEAAVDSTALEQRTGWVPTMSSAEAAAVMILLAGRPVVTRRHAPRRAVVCESALQAATKRLRAWAETDPAAAVIRSHLDAGLERCEHRQIDTPTGSVHVEIHHGEPGAGVDTVVVLPVPRGLHARYLTALGRAVAESGATAVLVDLPGHGLSTGRRGRAGRRAVREALAAVCAEYAADEVVLVRHRRGTRRDSLSAVPGDDGLLLARNGVRLPTRRSEKVHADRGLQRVRTLRLPRRATARTGDGQRRMLVAISRAVTAQTQAASPARRATAS</sequence>
<dbReference type="InterPro" id="IPR029058">
    <property type="entry name" value="AB_hydrolase_fold"/>
</dbReference>
<evidence type="ECO:0000259" key="1">
    <source>
        <dbReference type="Pfam" id="PF01370"/>
    </source>
</evidence>
<organism evidence="2 3">
    <name type="scientific">Rhodococcoides kroppenstedtii</name>
    <dbReference type="NCBI Taxonomy" id="293050"/>
    <lineage>
        <taxon>Bacteria</taxon>
        <taxon>Bacillati</taxon>
        <taxon>Actinomycetota</taxon>
        <taxon>Actinomycetes</taxon>
        <taxon>Mycobacteriales</taxon>
        <taxon>Nocardiaceae</taxon>
        <taxon>Rhodococcoides</taxon>
    </lineage>
</organism>
<proteinExistence type="predicted"/>
<dbReference type="Gene3D" id="3.40.50.1820">
    <property type="entry name" value="alpha/beta hydrolase"/>
    <property type="match status" value="1"/>
</dbReference>
<dbReference type="AlphaFoldDB" id="A0A1I0TJR0"/>
<dbReference type="Pfam" id="PF01370">
    <property type="entry name" value="Epimerase"/>
    <property type="match status" value="1"/>
</dbReference>
<dbReference type="PANTHER" id="PTHR43245">
    <property type="entry name" value="BIFUNCTIONAL POLYMYXIN RESISTANCE PROTEIN ARNA"/>
    <property type="match status" value="1"/>
</dbReference>
<dbReference type="InterPro" id="IPR036291">
    <property type="entry name" value="NAD(P)-bd_dom_sf"/>
</dbReference>
<dbReference type="SUPFAM" id="SSF53474">
    <property type="entry name" value="alpha/beta-Hydrolases"/>
    <property type="match status" value="1"/>
</dbReference>
<evidence type="ECO:0000313" key="2">
    <source>
        <dbReference type="EMBL" id="SFA52031.1"/>
    </source>
</evidence>
<dbReference type="EMBL" id="FOJN01000007">
    <property type="protein sequence ID" value="SFA52031.1"/>
    <property type="molecule type" value="Genomic_DNA"/>
</dbReference>
<protein>
    <submittedName>
        <fullName evidence="2">Nucleoside-diphosphate-sugar epimerase</fullName>
    </submittedName>
</protein>
<feature type="domain" description="NAD-dependent epimerase/dehydratase" evidence="1">
    <location>
        <begin position="6"/>
        <end position="218"/>
    </location>
</feature>
<name>A0A1I0TJR0_9NOCA</name>
<accession>A0A1I0TJR0</accession>